<gene>
    <name evidence="2" type="primary">tfpZ</name>
    <name evidence="2" type="ORF">VSS37_20620</name>
</gene>
<dbReference type="RefSeq" id="WP_324698262.1">
    <property type="nucleotide sequence ID" value="NZ_JAYMYJ010000159.1"/>
</dbReference>
<feature type="transmembrane region" description="Helical" evidence="1">
    <location>
        <begin position="12"/>
        <end position="32"/>
    </location>
</feature>
<comment type="caution">
    <text evidence="2">The sequence shown here is derived from an EMBL/GenBank/DDBJ whole genome shotgun (WGS) entry which is preliminary data.</text>
</comment>
<reference evidence="3" key="1">
    <citation type="submission" date="2023-07" db="EMBL/GenBank/DDBJ databases">
        <title>The carbon used by Thiothrix.</title>
        <authorList>
            <person name="Chen L."/>
        </authorList>
    </citation>
    <scope>NUCLEOTIDE SEQUENCE [LARGE SCALE GENOMIC DNA]</scope>
</reference>
<keyword evidence="3" id="KW-1185">Reference proteome</keyword>
<feature type="transmembrane region" description="Helical" evidence="1">
    <location>
        <begin position="76"/>
        <end position="95"/>
    </location>
</feature>
<keyword evidence="1" id="KW-0472">Membrane</keyword>
<feature type="transmembrane region" description="Helical" evidence="1">
    <location>
        <begin position="44"/>
        <end position="64"/>
    </location>
</feature>
<protein>
    <submittedName>
        <fullName evidence="2">TfpX/TfpZ family type IV pilin accessory protein</fullName>
    </submittedName>
</protein>
<evidence type="ECO:0000313" key="2">
    <source>
        <dbReference type="EMBL" id="MEB4593393.1"/>
    </source>
</evidence>
<dbReference type="Proteomes" id="UP001308005">
    <property type="component" value="Unassembled WGS sequence"/>
</dbReference>
<organism evidence="2 3">
    <name type="scientific">Candidatus Thiothrix phosphatis</name>
    <dbReference type="NCBI Taxonomy" id="3112415"/>
    <lineage>
        <taxon>Bacteria</taxon>
        <taxon>Pseudomonadati</taxon>
        <taxon>Pseudomonadota</taxon>
        <taxon>Gammaproteobacteria</taxon>
        <taxon>Thiotrichales</taxon>
        <taxon>Thiotrichaceae</taxon>
        <taxon>Thiothrix</taxon>
    </lineage>
</organism>
<dbReference type="NCBIfam" id="NF041437">
    <property type="entry name" value="TfpZ"/>
    <property type="match status" value="1"/>
</dbReference>
<proteinExistence type="predicted"/>
<evidence type="ECO:0000313" key="3">
    <source>
        <dbReference type="Proteomes" id="UP001308005"/>
    </source>
</evidence>
<evidence type="ECO:0000256" key="1">
    <source>
        <dbReference type="SAM" id="Phobius"/>
    </source>
</evidence>
<dbReference type="InterPro" id="IPR047814">
    <property type="entry name" value="TfpX/TfpZ-like"/>
</dbReference>
<dbReference type="PROSITE" id="PS51257">
    <property type="entry name" value="PROKAR_LIPOPROTEIN"/>
    <property type="match status" value="1"/>
</dbReference>
<keyword evidence="1" id="KW-1133">Transmembrane helix</keyword>
<sequence>MIRQKLKASLIHLVISASVIGCFLIFALTVWYPQPFFDISGLQHIILLLISVDVILGPLLTLVVFKPKKSTLKLDLSVIAIIQIIALGYGMYTIYAAHPLYVAYAIDRFTPINTNEVSPAKAKYAELQKSKFSGPTLVYVKKPSDPAEMSRVTLEVLSGKPDLDARPEYYEPFNKFVQTVITQGLDPKQLFISPQEKEKLADFLHEHGKTMDGYAFFALSGKEKDVVWAFNRTTAQPAGVLDVNPWKTTAKVASVN</sequence>
<name>A0ABU6D3Y6_9GAMM</name>
<accession>A0ABU6D3Y6</accession>
<dbReference type="EMBL" id="JAYMYJ010000159">
    <property type="protein sequence ID" value="MEB4593393.1"/>
    <property type="molecule type" value="Genomic_DNA"/>
</dbReference>
<keyword evidence="1" id="KW-0812">Transmembrane</keyword>